<comment type="caution">
    <text evidence="1">The sequence shown here is derived from an EMBL/GenBank/DDBJ whole genome shotgun (WGS) entry which is preliminary data.</text>
</comment>
<accession>X0THV9</accession>
<proteinExistence type="predicted"/>
<dbReference type="EMBL" id="BARS01001734">
    <property type="protein sequence ID" value="GAF75675.1"/>
    <property type="molecule type" value="Genomic_DNA"/>
</dbReference>
<dbReference type="AlphaFoldDB" id="X0THV9"/>
<feature type="non-terminal residue" evidence="1">
    <location>
        <position position="116"/>
    </location>
</feature>
<gene>
    <name evidence="1" type="ORF">S01H1_03228</name>
</gene>
<sequence>MTDYFNKARKRMQITQGGTLQDMAVPGKEASFMSQAEAKLVDDPATRVRILAENRFPNLPEKERLSRYRSMPNGEIAYREGDAWFRAMDDGLIGIGADIAGKMLPIAGSVIGSRGG</sequence>
<evidence type="ECO:0000313" key="1">
    <source>
        <dbReference type="EMBL" id="GAF75675.1"/>
    </source>
</evidence>
<name>X0THV9_9ZZZZ</name>
<reference evidence="1" key="1">
    <citation type="journal article" date="2014" name="Front. Microbiol.">
        <title>High frequency of phylogenetically diverse reductive dehalogenase-homologous genes in deep subseafloor sedimentary metagenomes.</title>
        <authorList>
            <person name="Kawai M."/>
            <person name="Futagami T."/>
            <person name="Toyoda A."/>
            <person name="Takaki Y."/>
            <person name="Nishi S."/>
            <person name="Hori S."/>
            <person name="Arai W."/>
            <person name="Tsubouchi T."/>
            <person name="Morono Y."/>
            <person name="Uchiyama I."/>
            <person name="Ito T."/>
            <person name="Fujiyama A."/>
            <person name="Inagaki F."/>
            <person name="Takami H."/>
        </authorList>
    </citation>
    <scope>NUCLEOTIDE SEQUENCE</scope>
    <source>
        <strain evidence="1">Expedition CK06-06</strain>
    </source>
</reference>
<protein>
    <submittedName>
        <fullName evidence="1">Uncharacterized protein</fullName>
    </submittedName>
</protein>
<organism evidence="1">
    <name type="scientific">marine sediment metagenome</name>
    <dbReference type="NCBI Taxonomy" id="412755"/>
    <lineage>
        <taxon>unclassified sequences</taxon>
        <taxon>metagenomes</taxon>
        <taxon>ecological metagenomes</taxon>
    </lineage>
</organism>